<sequence>MTTIIKDMTDISFTDFDFQVLKICGTKVMQESVPAIKPSISGLKFINNKILTNLDKINHHLSFINHKNQSQSAAINFMVCPLSFFKVKKCPFIS</sequence>
<keyword evidence="2" id="KW-1185">Reference proteome</keyword>
<dbReference type="EMBL" id="BMLV01000002">
    <property type="protein sequence ID" value="GGP03583.1"/>
    <property type="molecule type" value="Genomic_DNA"/>
</dbReference>
<comment type="caution">
    <text evidence="1">The sequence shown here is derived from an EMBL/GenBank/DDBJ whole genome shotgun (WGS) entry which is preliminary data.</text>
</comment>
<organism evidence="1 2">
    <name type="scientific">Cloacibacterium rupense</name>
    <dbReference type="NCBI Taxonomy" id="517423"/>
    <lineage>
        <taxon>Bacteria</taxon>
        <taxon>Pseudomonadati</taxon>
        <taxon>Bacteroidota</taxon>
        <taxon>Flavobacteriia</taxon>
        <taxon>Flavobacteriales</taxon>
        <taxon>Weeksellaceae</taxon>
    </lineage>
</organism>
<evidence type="ECO:0000313" key="2">
    <source>
        <dbReference type="Proteomes" id="UP000620064"/>
    </source>
</evidence>
<reference evidence="2" key="1">
    <citation type="journal article" date="2019" name="Int. J. Syst. Evol. Microbiol.">
        <title>The Global Catalogue of Microorganisms (GCM) 10K type strain sequencing project: providing services to taxonomists for standard genome sequencing and annotation.</title>
        <authorList>
            <consortium name="The Broad Institute Genomics Platform"/>
            <consortium name="The Broad Institute Genome Sequencing Center for Infectious Disease"/>
            <person name="Wu L."/>
            <person name="Ma J."/>
        </authorList>
    </citation>
    <scope>NUCLEOTIDE SEQUENCE [LARGE SCALE GENOMIC DNA]</scope>
    <source>
        <strain evidence="2">CGMCC 1.7656</strain>
    </source>
</reference>
<dbReference type="Proteomes" id="UP000620064">
    <property type="component" value="Unassembled WGS sequence"/>
</dbReference>
<protein>
    <submittedName>
        <fullName evidence="1">Uncharacterized protein</fullName>
    </submittedName>
</protein>
<proteinExistence type="predicted"/>
<accession>A0ABQ2NJG5</accession>
<gene>
    <name evidence="1" type="ORF">GCM10010992_12560</name>
</gene>
<name>A0ABQ2NJG5_9FLAO</name>
<evidence type="ECO:0000313" key="1">
    <source>
        <dbReference type="EMBL" id="GGP03583.1"/>
    </source>
</evidence>